<dbReference type="InterPro" id="IPR035500">
    <property type="entry name" value="NHR-like_dom_sf"/>
</dbReference>
<keyword evidence="6" id="KW-0804">Transcription</keyword>
<dbReference type="SUPFAM" id="SSF48508">
    <property type="entry name" value="Nuclear receptor ligand-binding domain"/>
    <property type="match status" value="1"/>
</dbReference>
<evidence type="ECO:0000259" key="9">
    <source>
        <dbReference type="PROSITE" id="PS51843"/>
    </source>
</evidence>
<evidence type="ECO:0000256" key="8">
    <source>
        <dbReference type="ARBA" id="ARBA00023242"/>
    </source>
</evidence>
<keyword evidence="2" id="KW-0863">Zinc-finger</keyword>
<evidence type="ECO:0000256" key="2">
    <source>
        <dbReference type="ARBA" id="ARBA00022771"/>
    </source>
</evidence>
<proteinExistence type="predicted"/>
<keyword evidence="5" id="KW-0238">DNA-binding</keyword>
<dbReference type="Gene3D" id="1.10.565.10">
    <property type="entry name" value="Retinoid X Receptor"/>
    <property type="match status" value="1"/>
</dbReference>
<dbReference type="GO" id="GO:0000122">
    <property type="term" value="P:negative regulation of transcription by RNA polymerase II"/>
    <property type="evidence" value="ECO:0007669"/>
    <property type="project" value="TreeGrafter"/>
</dbReference>
<evidence type="ECO:0000256" key="6">
    <source>
        <dbReference type="ARBA" id="ARBA00023163"/>
    </source>
</evidence>
<dbReference type="SUPFAM" id="SSF57716">
    <property type="entry name" value="Glucocorticoid receptor-like (DNA-binding domain)"/>
    <property type="match status" value="1"/>
</dbReference>
<dbReference type="OrthoDB" id="5852676at2759"/>
<keyword evidence="7" id="KW-0675">Receptor</keyword>
<evidence type="ECO:0000256" key="1">
    <source>
        <dbReference type="ARBA" id="ARBA00022723"/>
    </source>
</evidence>
<dbReference type="InterPro" id="IPR001628">
    <property type="entry name" value="Znf_hrmn_rcpt"/>
</dbReference>
<dbReference type="PANTHER" id="PTHR24082">
    <property type="entry name" value="NUCLEAR HORMONE RECEPTOR"/>
    <property type="match status" value="1"/>
</dbReference>
<sequence length="232" mass="26540">MRIARNFGAMTCNSCKAFFRRTGLKNQLSCASNGKCDINVMTRNIENSVTDITSNETLVVTTDIKEKPENMTIVPMFREITDYNGLNELENKRIRELTSAALMLNYKLSDNIIRANSLDEMIQTCGSRQEDGVLTMVNFAKSLSGFSTICRDDRVALMKYGYNDLLTIRTIKLYDKSAENFYIPLDQMNTVKFNLNIFQLNDLYYNHITTMLNAIVDEWNHGDSIAINLVNY</sequence>
<keyword evidence="3" id="KW-0862">Zinc</keyword>
<dbReference type="GO" id="GO:0045944">
    <property type="term" value="P:positive regulation of transcription by RNA polymerase II"/>
    <property type="evidence" value="ECO:0007669"/>
    <property type="project" value="TreeGrafter"/>
</dbReference>
<dbReference type="Gene3D" id="3.30.50.10">
    <property type="entry name" value="Erythroid Transcription Factor GATA-1, subunit A"/>
    <property type="match status" value="1"/>
</dbReference>
<dbReference type="InterPro" id="IPR000536">
    <property type="entry name" value="Nucl_hrmn_rcpt_lig-bd"/>
</dbReference>
<dbReference type="EMBL" id="OC858567">
    <property type="protein sequence ID" value="CAD7626619.1"/>
    <property type="molecule type" value="Genomic_DNA"/>
</dbReference>
<dbReference type="Pfam" id="PF00105">
    <property type="entry name" value="zf-C4"/>
    <property type="match status" value="1"/>
</dbReference>
<dbReference type="PROSITE" id="PS51843">
    <property type="entry name" value="NR_LBD"/>
    <property type="match status" value="1"/>
</dbReference>
<dbReference type="Proteomes" id="UP000759131">
    <property type="component" value="Unassembled WGS sequence"/>
</dbReference>
<dbReference type="PANTHER" id="PTHR24082:SF507">
    <property type="entry name" value="BILE ACID RECEPTOR-RELATED"/>
    <property type="match status" value="1"/>
</dbReference>
<keyword evidence="1" id="KW-0479">Metal-binding</keyword>
<evidence type="ECO:0000256" key="4">
    <source>
        <dbReference type="ARBA" id="ARBA00023015"/>
    </source>
</evidence>
<evidence type="ECO:0000313" key="10">
    <source>
        <dbReference type="EMBL" id="CAD7626619.1"/>
    </source>
</evidence>
<dbReference type="InterPro" id="IPR050234">
    <property type="entry name" value="Nuclear_hormone_rcpt_NR1"/>
</dbReference>
<keyword evidence="4" id="KW-0805">Transcription regulation</keyword>
<evidence type="ECO:0000313" key="11">
    <source>
        <dbReference type="Proteomes" id="UP000759131"/>
    </source>
</evidence>
<evidence type="ECO:0000256" key="5">
    <source>
        <dbReference type="ARBA" id="ARBA00023125"/>
    </source>
</evidence>
<dbReference type="GO" id="GO:0000978">
    <property type="term" value="F:RNA polymerase II cis-regulatory region sequence-specific DNA binding"/>
    <property type="evidence" value="ECO:0007669"/>
    <property type="project" value="TreeGrafter"/>
</dbReference>
<gene>
    <name evidence="10" type="ORF">OSB1V03_LOCUS7052</name>
</gene>
<protein>
    <recommendedName>
        <fullName evidence="9">NR LBD domain-containing protein</fullName>
    </recommendedName>
</protein>
<name>A0A7R9KPE1_9ACAR</name>
<dbReference type="GO" id="GO:0030154">
    <property type="term" value="P:cell differentiation"/>
    <property type="evidence" value="ECO:0007669"/>
    <property type="project" value="TreeGrafter"/>
</dbReference>
<feature type="domain" description="NR LBD" evidence="9">
    <location>
        <begin position="89"/>
        <end position="232"/>
    </location>
</feature>
<dbReference type="InterPro" id="IPR013088">
    <property type="entry name" value="Znf_NHR/GATA"/>
</dbReference>
<reference evidence="10" key="1">
    <citation type="submission" date="2020-11" db="EMBL/GenBank/DDBJ databases">
        <authorList>
            <person name="Tran Van P."/>
        </authorList>
    </citation>
    <scope>NUCLEOTIDE SEQUENCE</scope>
</reference>
<accession>A0A7R9KPE1</accession>
<dbReference type="SMART" id="SM00399">
    <property type="entry name" value="ZnF_C4"/>
    <property type="match status" value="1"/>
</dbReference>
<dbReference type="GO" id="GO:0004879">
    <property type="term" value="F:nuclear receptor activity"/>
    <property type="evidence" value="ECO:0007669"/>
    <property type="project" value="TreeGrafter"/>
</dbReference>
<organism evidence="10">
    <name type="scientific">Medioppia subpectinata</name>
    <dbReference type="NCBI Taxonomy" id="1979941"/>
    <lineage>
        <taxon>Eukaryota</taxon>
        <taxon>Metazoa</taxon>
        <taxon>Ecdysozoa</taxon>
        <taxon>Arthropoda</taxon>
        <taxon>Chelicerata</taxon>
        <taxon>Arachnida</taxon>
        <taxon>Acari</taxon>
        <taxon>Acariformes</taxon>
        <taxon>Sarcoptiformes</taxon>
        <taxon>Oribatida</taxon>
        <taxon>Brachypylina</taxon>
        <taxon>Oppioidea</taxon>
        <taxon>Oppiidae</taxon>
        <taxon>Medioppia</taxon>
    </lineage>
</organism>
<keyword evidence="11" id="KW-1185">Reference proteome</keyword>
<keyword evidence="8" id="KW-0539">Nucleus</keyword>
<dbReference type="EMBL" id="CAJPIZ010003992">
    <property type="protein sequence ID" value="CAG2107049.1"/>
    <property type="molecule type" value="Genomic_DNA"/>
</dbReference>
<evidence type="ECO:0000256" key="7">
    <source>
        <dbReference type="ARBA" id="ARBA00023170"/>
    </source>
</evidence>
<dbReference type="AlphaFoldDB" id="A0A7R9KPE1"/>
<dbReference type="GO" id="GO:0008270">
    <property type="term" value="F:zinc ion binding"/>
    <property type="evidence" value="ECO:0007669"/>
    <property type="project" value="UniProtKB-KW"/>
</dbReference>
<evidence type="ECO:0000256" key="3">
    <source>
        <dbReference type="ARBA" id="ARBA00022833"/>
    </source>
</evidence>